<feature type="region of interest" description="Disordered" evidence="1">
    <location>
        <begin position="464"/>
        <end position="536"/>
    </location>
</feature>
<feature type="compositionally biased region" description="Polar residues" evidence="1">
    <location>
        <begin position="521"/>
        <end position="536"/>
    </location>
</feature>
<dbReference type="Proteomes" id="UP001152795">
    <property type="component" value="Unassembled WGS sequence"/>
</dbReference>
<comment type="caution">
    <text evidence="2">The sequence shown here is derived from an EMBL/GenBank/DDBJ whole genome shotgun (WGS) entry which is preliminary data.</text>
</comment>
<dbReference type="AlphaFoldDB" id="A0A6S7GDW7"/>
<reference evidence="2" key="1">
    <citation type="submission" date="2020-04" db="EMBL/GenBank/DDBJ databases">
        <authorList>
            <person name="Alioto T."/>
            <person name="Alioto T."/>
            <person name="Gomez Garrido J."/>
        </authorList>
    </citation>
    <scope>NUCLEOTIDE SEQUENCE</scope>
    <source>
        <strain evidence="2">A484AB</strain>
    </source>
</reference>
<proteinExistence type="predicted"/>
<evidence type="ECO:0000313" key="3">
    <source>
        <dbReference type="Proteomes" id="UP001152795"/>
    </source>
</evidence>
<accession>A0A6S7GDW7</accession>
<sequence length="536" mass="60007">MPVTLEPSKTANITYLFTNLYPLDRVGQCIFHLWQSKNKIAHTIRFNTTYQSQEQDSWLGSLYKTIAGDEKKMKVCDTMDLDPRRNCKPVNCVQKYNGRRNFFRKETKLCEPVHECYTSSDDDGLPTTAFDKDHNKCKSLIQKQLTKEEERDLKDNVESHMEASERAKFKNLGPSDSIPVRCNHGKRAGDMCVCDDGWKTDTSKVPLGDPKFVYNWCNVRTRKKPLLPYKQQKHFMIAGLSLTSFTLLVTWLWMIHRYIYPQADDHMKLIWKKTNFFTSGKKKELPDRVAETTQLFEDPILTSVDDIQSVPAMKSKSIQKGKSAFSFVKHSAKNLFSFRSLTNEKSSVPASAFSNVDDMASMSSVQQPSITDESNPSISNVSTLVQYGSSISAGHTTQDGSSISVRGRAVAQQQSLSGQMSQERSSRTGNVFPGNVQPRNSSIPDKVSHEYASNIGSTVVGQRSLQNEGGETSEILKDGNPVSSDEGVVKESSRIVASRTTRAGSTFTLAGPEDPQLMQKRLSTSSPVFDNFSDSD</sequence>
<feature type="compositionally biased region" description="Polar residues" evidence="1">
    <location>
        <begin position="411"/>
        <end position="429"/>
    </location>
</feature>
<organism evidence="2 3">
    <name type="scientific">Paramuricea clavata</name>
    <name type="common">Red gorgonian</name>
    <name type="synonym">Violescent sea-whip</name>
    <dbReference type="NCBI Taxonomy" id="317549"/>
    <lineage>
        <taxon>Eukaryota</taxon>
        <taxon>Metazoa</taxon>
        <taxon>Cnidaria</taxon>
        <taxon>Anthozoa</taxon>
        <taxon>Octocorallia</taxon>
        <taxon>Malacalcyonacea</taxon>
        <taxon>Plexauridae</taxon>
        <taxon>Paramuricea</taxon>
    </lineage>
</organism>
<keyword evidence="3" id="KW-1185">Reference proteome</keyword>
<name>A0A6S7GDW7_PARCT</name>
<protein>
    <submittedName>
        <fullName evidence="2">Uncharacterized protein</fullName>
    </submittedName>
</protein>
<dbReference type="EMBL" id="CACRXK020001468">
    <property type="protein sequence ID" value="CAB3989333.1"/>
    <property type="molecule type" value="Genomic_DNA"/>
</dbReference>
<dbReference type="OrthoDB" id="5977855at2759"/>
<evidence type="ECO:0000313" key="2">
    <source>
        <dbReference type="EMBL" id="CAB3989333.1"/>
    </source>
</evidence>
<feature type="region of interest" description="Disordered" evidence="1">
    <location>
        <begin position="409"/>
        <end position="444"/>
    </location>
</feature>
<gene>
    <name evidence="2" type="ORF">PACLA_8A001913</name>
</gene>
<evidence type="ECO:0000256" key="1">
    <source>
        <dbReference type="SAM" id="MobiDB-lite"/>
    </source>
</evidence>
<feature type="compositionally biased region" description="Polar residues" evidence="1">
    <location>
        <begin position="498"/>
        <end position="508"/>
    </location>
</feature>